<gene>
    <name evidence="1" type="ORF">DSO57_1002687</name>
</gene>
<protein>
    <submittedName>
        <fullName evidence="1">Uncharacterized protein</fullName>
    </submittedName>
</protein>
<dbReference type="Proteomes" id="UP001165960">
    <property type="component" value="Unassembled WGS sequence"/>
</dbReference>
<comment type="caution">
    <text evidence="1">The sequence shown here is derived from an EMBL/GenBank/DDBJ whole genome shotgun (WGS) entry which is preliminary data.</text>
</comment>
<evidence type="ECO:0000313" key="2">
    <source>
        <dbReference type="Proteomes" id="UP001165960"/>
    </source>
</evidence>
<evidence type="ECO:0000313" key="1">
    <source>
        <dbReference type="EMBL" id="KAJ9086560.1"/>
    </source>
</evidence>
<accession>A0ACC2UHK0</accession>
<sequence length="83" mass="9526">MHVTRVVNQNDNYPHLPPKTKNGYVHAHTEIYLNDKKAYVCQSTGFEAKTCSNSRAPKLSNKPNALNLYRNRLMEVIYGGEFK</sequence>
<keyword evidence="2" id="KW-1185">Reference proteome</keyword>
<organism evidence="1 2">
    <name type="scientific">Entomophthora muscae</name>
    <dbReference type="NCBI Taxonomy" id="34485"/>
    <lineage>
        <taxon>Eukaryota</taxon>
        <taxon>Fungi</taxon>
        <taxon>Fungi incertae sedis</taxon>
        <taxon>Zoopagomycota</taxon>
        <taxon>Entomophthoromycotina</taxon>
        <taxon>Entomophthoromycetes</taxon>
        <taxon>Entomophthorales</taxon>
        <taxon>Entomophthoraceae</taxon>
        <taxon>Entomophthora</taxon>
    </lineage>
</organism>
<reference evidence="1" key="1">
    <citation type="submission" date="2022-04" db="EMBL/GenBank/DDBJ databases">
        <title>Genome of the entomopathogenic fungus Entomophthora muscae.</title>
        <authorList>
            <person name="Elya C."/>
            <person name="Lovett B.R."/>
            <person name="Lee E."/>
            <person name="Macias A.M."/>
            <person name="Hajek A.E."/>
            <person name="De Bivort B.L."/>
            <person name="Kasson M.T."/>
            <person name="De Fine Licht H.H."/>
            <person name="Stajich J.E."/>
        </authorList>
    </citation>
    <scope>NUCLEOTIDE SEQUENCE</scope>
    <source>
        <strain evidence="1">Berkeley</strain>
    </source>
</reference>
<proteinExistence type="predicted"/>
<dbReference type="EMBL" id="QTSX02000716">
    <property type="protein sequence ID" value="KAJ9086560.1"/>
    <property type="molecule type" value="Genomic_DNA"/>
</dbReference>
<name>A0ACC2UHK0_9FUNG</name>